<dbReference type="EMBL" id="GL732713">
    <property type="protein sequence ID" value="EFX66173.1"/>
    <property type="molecule type" value="Genomic_DNA"/>
</dbReference>
<dbReference type="Proteomes" id="UP000000305">
    <property type="component" value="Unassembled WGS sequence"/>
</dbReference>
<dbReference type="SUPFAM" id="SSF48726">
    <property type="entry name" value="Immunoglobulin"/>
    <property type="match status" value="2"/>
</dbReference>
<dbReference type="InterPro" id="IPR003599">
    <property type="entry name" value="Ig_sub"/>
</dbReference>
<evidence type="ECO:0000256" key="4">
    <source>
        <dbReference type="ARBA" id="ARBA00023180"/>
    </source>
</evidence>
<dbReference type="GO" id="GO:0043025">
    <property type="term" value="C:neuronal cell body"/>
    <property type="evidence" value="ECO:0000318"/>
    <property type="project" value="GO_Central"/>
</dbReference>
<keyword evidence="5" id="KW-0393">Immunoglobulin domain</keyword>
<dbReference type="GO" id="GO:0005886">
    <property type="term" value="C:plasma membrane"/>
    <property type="evidence" value="ECO:0000318"/>
    <property type="project" value="GO_Central"/>
</dbReference>
<dbReference type="InterPro" id="IPR007110">
    <property type="entry name" value="Ig-like_dom"/>
</dbReference>
<dbReference type="PANTHER" id="PTHR11640:SF158">
    <property type="entry name" value="V-SET AND IMMUNOGLOBULIN DOMAIN-CONTAINING PROTEIN 10-LIKE 2"/>
    <property type="match status" value="1"/>
</dbReference>
<dbReference type="GO" id="GO:0050808">
    <property type="term" value="P:synapse organization"/>
    <property type="evidence" value="ECO:0000318"/>
    <property type="project" value="GO_Central"/>
</dbReference>
<feature type="domain" description="Ig-like" evidence="6">
    <location>
        <begin position="467"/>
        <end position="554"/>
    </location>
</feature>
<dbReference type="InterPro" id="IPR003598">
    <property type="entry name" value="Ig_sub2"/>
</dbReference>
<dbReference type="Gene3D" id="2.60.40.10">
    <property type="entry name" value="Immunoglobulins"/>
    <property type="match status" value="3"/>
</dbReference>
<comment type="subcellular location">
    <subcellularLocation>
        <location evidence="1">Membrane</location>
        <topology evidence="1">Single-pass type I membrane protein</topology>
    </subcellularLocation>
</comment>
<keyword evidence="3" id="KW-1015">Disulfide bond</keyword>
<dbReference type="SMART" id="SM00409">
    <property type="entry name" value="IG"/>
    <property type="match status" value="3"/>
</dbReference>
<proteinExistence type="predicted"/>
<evidence type="ECO:0000313" key="8">
    <source>
        <dbReference type="Proteomes" id="UP000000305"/>
    </source>
</evidence>
<feature type="domain" description="Ig-like" evidence="6">
    <location>
        <begin position="41"/>
        <end position="151"/>
    </location>
</feature>
<protein>
    <recommendedName>
        <fullName evidence="6">Ig-like domain-containing protein</fullName>
    </recommendedName>
</protein>
<dbReference type="InterPro" id="IPR051275">
    <property type="entry name" value="Cell_adhesion_signaling"/>
</dbReference>
<keyword evidence="8" id="KW-1185">Reference proteome</keyword>
<reference evidence="7 8" key="1">
    <citation type="journal article" date="2011" name="Science">
        <title>The ecoresponsive genome of Daphnia pulex.</title>
        <authorList>
            <person name="Colbourne J.K."/>
            <person name="Pfrender M.E."/>
            <person name="Gilbert D."/>
            <person name="Thomas W.K."/>
            <person name="Tucker A."/>
            <person name="Oakley T.H."/>
            <person name="Tokishita S."/>
            <person name="Aerts A."/>
            <person name="Arnold G.J."/>
            <person name="Basu M.K."/>
            <person name="Bauer D.J."/>
            <person name="Caceres C.E."/>
            <person name="Carmel L."/>
            <person name="Casola C."/>
            <person name="Choi J.H."/>
            <person name="Detter J.C."/>
            <person name="Dong Q."/>
            <person name="Dusheyko S."/>
            <person name="Eads B.D."/>
            <person name="Frohlich T."/>
            <person name="Geiler-Samerotte K.A."/>
            <person name="Gerlach D."/>
            <person name="Hatcher P."/>
            <person name="Jogdeo S."/>
            <person name="Krijgsveld J."/>
            <person name="Kriventseva E.V."/>
            <person name="Kultz D."/>
            <person name="Laforsch C."/>
            <person name="Lindquist E."/>
            <person name="Lopez J."/>
            <person name="Manak J.R."/>
            <person name="Muller J."/>
            <person name="Pangilinan J."/>
            <person name="Patwardhan R.P."/>
            <person name="Pitluck S."/>
            <person name="Pritham E.J."/>
            <person name="Rechtsteiner A."/>
            <person name="Rho M."/>
            <person name="Rogozin I.B."/>
            <person name="Sakarya O."/>
            <person name="Salamov A."/>
            <person name="Schaack S."/>
            <person name="Shapiro H."/>
            <person name="Shiga Y."/>
            <person name="Skalitzky C."/>
            <person name="Smith Z."/>
            <person name="Souvorov A."/>
            <person name="Sung W."/>
            <person name="Tang Z."/>
            <person name="Tsuchiya D."/>
            <person name="Tu H."/>
            <person name="Vos H."/>
            <person name="Wang M."/>
            <person name="Wolf Y.I."/>
            <person name="Yamagata H."/>
            <person name="Yamada T."/>
            <person name="Ye Y."/>
            <person name="Shaw J.R."/>
            <person name="Andrews J."/>
            <person name="Crease T.J."/>
            <person name="Tang H."/>
            <person name="Lucas S.M."/>
            <person name="Robertson H.M."/>
            <person name="Bork P."/>
            <person name="Koonin E.V."/>
            <person name="Zdobnov E.M."/>
            <person name="Grigoriev I.V."/>
            <person name="Lynch M."/>
            <person name="Boore J.L."/>
        </authorList>
    </citation>
    <scope>NUCLEOTIDE SEQUENCE [LARGE SCALE GENOMIC DNA]</scope>
</reference>
<dbReference type="InterPro" id="IPR013098">
    <property type="entry name" value="Ig_I-set"/>
</dbReference>
<dbReference type="HOGENOM" id="CLU_490268_0_0_1"/>
<dbReference type="InParanoid" id="E9HQ16"/>
<dbReference type="OrthoDB" id="6335185at2759"/>
<dbReference type="GO" id="GO:0007156">
    <property type="term" value="P:homophilic cell adhesion via plasma membrane adhesion molecules"/>
    <property type="evidence" value="ECO:0000318"/>
    <property type="project" value="GO_Central"/>
</dbReference>
<dbReference type="PANTHER" id="PTHR11640">
    <property type="entry name" value="NEPHRIN"/>
    <property type="match status" value="1"/>
</dbReference>
<dbReference type="eggNOG" id="KOG4475">
    <property type="taxonomic scope" value="Eukaryota"/>
</dbReference>
<evidence type="ECO:0000259" key="6">
    <source>
        <dbReference type="PROSITE" id="PS50835"/>
    </source>
</evidence>
<sequence length="556" mass="62761">MMFSQRLSRYSVIVPCKPSHPDIEMSVMIDKDTKADWVYDPHVGFYVDNDFLNSAANSNLPVYRCLARHPKGFEADNPVYIWQPFKPQAQSDEQLKRQGRRVRSEKVVLNATPRGGKKRTTVRSSLRVVNATLDDSGLYMCASHQSSKETSTMEWAEVFVNIHHKEDESFLLVSTPYNDGPRDVEAGKTATFVVYVDARPDPAIDWYKDNEAEPITPSSKYVVHRSWGKTYLKIRDATVADNGVYRLVATSGKQRKSVNFTLVVDEQRPQAMMMSWRYSFELVSPLFWINSQPPIVGFSFLQCRPPLPCQTFTRRSSENDETVWDVDTSRQIDRKGHIVLEPLTIYIKSVVEDSTIEKGNEPERFFYLGWVVNTFYNTNGSGLWLWTQADGTTLPLDLSNPPSGFNISKRHCLDKRGYCYRIKGINTNSDQLGHSVVAGEVFTWTFHSSADGSRIAIPIQIQDAREPVIIKSSDSTVSVEQGKSTELFCLADGLPSPGYQWLLNGDPVPDEWIEPTADGVRLKILAADSSVNGGVYTCRFDNVAGTTEQSFNLQIL</sequence>
<evidence type="ECO:0000313" key="7">
    <source>
        <dbReference type="EMBL" id="EFX66173.1"/>
    </source>
</evidence>
<dbReference type="STRING" id="6669.E9HQ16"/>
<dbReference type="GO" id="GO:0008046">
    <property type="term" value="F:axon guidance receptor activity"/>
    <property type="evidence" value="ECO:0000318"/>
    <property type="project" value="GO_Central"/>
</dbReference>
<dbReference type="PROSITE" id="PS50835">
    <property type="entry name" value="IG_LIKE"/>
    <property type="match status" value="3"/>
</dbReference>
<evidence type="ECO:0000256" key="2">
    <source>
        <dbReference type="ARBA" id="ARBA00023136"/>
    </source>
</evidence>
<feature type="domain" description="Ig-like" evidence="6">
    <location>
        <begin position="168"/>
        <end position="259"/>
    </location>
</feature>
<dbReference type="AlphaFoldDB" id="E9HQ16"/>
<dbReference type="InterPro" id="IPR013783">
    <property type="entry name" value="Ig-like_fold"/>
</dbReference>
<keyword evidence="4" id="KW-0325">Glycoprotein</keyword>
<accession>E9HQ16</accession>
<dbReference type="SMART" id="SM00408">
    <property type="entry name" value="IGc2"/>
    <property type="match status" value="2"/>
</dbReference>
<dbReference type="Pfam" id="PF07679">
    <property type="entry name" value="I-set"/>
    <property type="match status" value="1"/>
</dbReference>
<dbReference type="GO" id="GO:0030424">
    <property type="term" value="C:axon"/>
    <property type="evidence" value="ECO:0000318"/>
    <property type="project" value="GO_Central"/>
</dbReference>
<organism evidence="7 8">
    <name type="scientific">Daphnia pulex</name>
    <name type="common">Water flea</name>
    <dbReference type="NCBI Taxonomy" id="6669"/>
    <lineage>
        <taxon>Eukaryota</taxon>
        <taxon>Metazoa</taxon>
        <taxon>Ecdysozoa</taxon>
        <taxon>Arthropoda</taxon>
        <taxon>Crustacea</taxon>
        <taxon>Branchiopoda</taxon>
        <taxon>Diplostraca</taxon>
        <taxon>Cladocera</taxon>
        <taxon>Anomopoda</taxon>
        <taxon>Daphniidae</taxon>
        <taxon>Daphnia</taxon>
    </lineage>
</organism>
<dbReference type="PhylomeDB" id="E9HQ16"/>
<name>E9HQ16_DAPPU</name>
<dbReference type="KEGG" id="dpx:DAPPUDRAFT_116654"/>
<evidence type="ECO:0000256" key="1">
    <source>
        <dbReference type="ARBA" id="ARBA00004479"/>
    </source>
</evidence>
<dbReference type="Pfam" id="PF13927">
    <property type="entry name" value="Ig_3"/>
    <property type="match status" value="1"/>
</dbReference>
<gene>
    <name evidence="7" type="ORF">DAPPUDRAFT_116654</name>
</gene>
<keyword evidence="2" id="KW-0472">Membrane</keyword>
<evidence type="ECO:0000256" key="3">
    <source>
        <dbReference type="ARBA" id="ARBA00023157"/>
    </source>
</evidence>
<dbReference type="InterPro" id="IPR036179">
    <property type="entry name" value="Ig-like_dom_sf"/>
</dbReference>
<evidence type="ECO:0000256" key="5">
    <source>
        <dbReference type="ARBA" id="ARBA00023319"/>
    </source>
</evidence>